<dbReference type="RefSeq" id="XP_002505761.1">
    <property type="nucleotide sequence ID" value="XM_002505715.1"/>
</dbReference>
<accession>C1EGG6</accession>
<gene>
    <name evidence="1" type="ORF">MICPUN_103819</name>
</gene>
<dbReference type="STRING" id="296587.C1EGG6"/>
<sequence>MAAPDEVTEDGYNREAQVNVLAQMLLLKETFPLLERAAERNGEARVVQHSSSARMIPSKGKLVRDYFAKTSAEHPLPKPFAGDIPGGTGMFNAGPAWQRYGQTKLANAMLSELFREKLAEKSSKIKSLVAAPGLAATELQVTTNRSFHTMRAWEANLIFTIAGQGPRDGSLPLTRACLHPDACSGDFYEPKHLTSYGPPVAIATGGTFKSPKAEKAVISDRETKEMMWRVLAEACGGEIF</sequence>
<keyword evidence="2" id="KW-1185">Reference proteome</keyword>
<dbReference type="PANTHER" id="PTHR43647">
    <property type="entry name" value="DEHYDROGENASE"/>
    <property type="match status" value="1"/>
</dbReference>
<dbReference type="KEGG" id="mis:MICPUN_103819"/>
<dbReference type="GO" id="GO:0005811">
    <property type="term" value="C:lipid droplet"/>
    <property type="evidence" value="ECO:0007669"/>
    <property type="project" value="TreeGrafter"/>
</dbReference>
<dbReference type="GeneID" id="8248690"/>
<dbReference type="GO" id="GO:0000253">
    <property type="term" value="F:3-beta-hydroxysteroid 3-dehydrogenase (NADP+) activity"/>
    <property type="evidence" value="ECO:0007669"/>
    <property type="project" value="TreeGrafter"/>
</dbReference>
<evidence type="ECO:0000313" key="2">
    <source>
        <dbReference type="Proteomes" id="UP000002009"/>
    </source>
</evidence>
<name>C1EGG6_MICCC</name>
<proteinExistence type="predicted"/>
<reference evidence="1 2" key="1">
    <citation type="journal article" date="2009" name="Science">
        <title>Green evolution and dynamic adaptations revealed by genomes of the marine picoeukaryotes Micromonas.</title>
        <authorList>
            <person name="Worden A.Z."/>
            <person name="Lee J.H."/>
            <person name="Mock T."/>
            <person name="Rouze P."/>
            <person name="Simmons M.P."/>
            <person name="Aerts A.L."/>
            <person name="Allen A.E."/>
            <person name="Cuvelier M.L."/>
            <person name="Derelle E."/>
            <person name="Everett M.V."/>
            <person name="Foulon E."/>
            <person name="Grimwood J."/>
            <person name="Gundlach H."/>
            <person name="Henrissat B."/>
            <person name="Napoli C."/>
            <person name="McDonald S.M."/>
            <person name="Parker M.S."/>
            <person name="Rombauts S."/>
            <person name="Salamov A."/>
            <person name="Von Dassow P."/>
            <person name="Badger J.H."/>
            <person name="Coutinho P.M."/>
            <person name="Demir E."/>
            <person name="Dubchak I."/>
            <person name="Gentemann C."/>
            <person name="Eikrem W."/>
            <person name="Gready J.E."/>
            <person name="John U."/>
            <person name="Lanier W."/>
            <person name="Lindquist E.A."/>
            <person name="Lucas S."/>
            <person name="Mayer K.F."/>
            <person name="Moreau H."/>
            <person name="Not F."/>
            <person name="Otillar R."/>
            <person name="Panaud O."/>
            <person name="Pangilinan J."/>
            <person name="Paulsen I."/>
            <person name="Piegu B."/>
            <person name="Poliakov A."/>
            <person name="Robbens S."/>
            <person name="Schmutz J."/>
            <person name="Toulza E."/>
            <person name="Wyss T."/>
            <person name="Zelensky A."/>
            <person name="Zhou K."/>
            <person name="Armbrust E.V."/>
            <person name="Bhattacharya D."/>
            <person name="Goodenough U.W."/>
            <person name="Van de Peer Y."/>
            <person name="Grigoriev I.V."/>
        </authorList>
    </citation>
    <scope>NUCLEOTIDE SEQUENCE [LARGE SCALE GENOMIC DNA]</scope>
    <source>
        <strain evidence="2">RCC299 / NOUM17</strain>
    </source>
</reference>
<evidence type="ECO:0000313" key="1">
    <source>
        <dbReference type="EMBL" id="ACO67019.1"/>
    </source>
</evidence>
<dbReference type="Gene3D" id="3.40.50.720">
    <property type="entry name" value="NAD(P)-binding Rossmann-like Domain"/>
    <property type="match status" value="1"/>
</dbReference>
<dbReference type="SUPFAM" id="SSF51735">
    <property type="entry name" value="NAD(P)-binding Rossmann-fold domains"/>
    <property type="match status" value="1"/>
</dbReference>
<protein>
    <submittedName>
        <fullName evidence="1">Uncharacterized protein</fullName>
    </submittedName>
</protein>
<organism evidence="1 2">
    <name type="scientific">Micromonas commoda (strain RCC299 / NOUM17 / CCMP2709)</name>
    <name type="common">Picoplanktonic green alga</name>
    <dbReference type="NCBI Taxonomy" id="296587"/>
    <lineage>
        <taxon>Eukaryota</taxon>
        <taxon>Viridiplantae</taxon>
        <taxon>Chlorophyta</taxon>
        <taxon>Mamiellophyceae</taxon>
        <taxon>Mamiellales</taxon>
        <taxon>Mamiellaceae</taxon>
        <taxon>Micromonas</taxon>
    </lineage>
</organism>
<dbReference type="GO" id="GO:0005741">
    <property type="term" value="C:mitochondrial outer membrane"/>
    <property type="evidence" value="ECO:0007669"/>
    <property type="project" value="TreeGrafter"/>
</dbReference>
<dbReference type="EMBL" id="CP001331">
    <property type="protein sequence ID" value="ACO67019.1"/>
    <property type="molecule type" value="Genomic_DNA"/>
</dbReference>
<dbReference type="InParanoid" id="C1EGG6"/>
<dbReference type="Proteomes" id="UP000002009">
    <property type="component" value="Chromosome 13"/>
</dbReference>
<dbReference type="PANTHER" id="PTHR43647:SF2">
    <property type="entry name" value="DEHYDROGENASE"/>
    <property type="match status" value="1"/>
</dbReference>
<dbReference type="InterPro" id="IPR036291">
    <property type="entry name" value="NAD(P)-bd_dom_sf"/>
</dbReference>
<dbReference type="AlphaFoldDB" id="C1EGG6"/>
<dbReference type="GO" id="GO:0005789">
    <property type="term" value="C:endoplasmic reticulum membrane"/>
    <property type="evidence" value="ECO:0007669"/>
    <property type="project" value="TreeGrafter"/>
</dbReference>
<dbReference type="OrthoDB" id="191139at2759"/>
<dbReference type="InterPro" id="IPR051593">
    <property type="entry name" value="Ergosterol_Biosynth_ERG27"/>
</dbReference>